<dbReference type="EMBL" id="MGKO01000007">
    <property type="protein sequence ID" value="OGN27781.1"/>
    <property type="molecule type" value="Genomic_DNA"/>
</dbReference>
<comment type="caution">
    <text evidence="1">The sequence shown here is derived from an EMBL/GenBank/DDBJ whole genome shotgun (WGS) entry which is preliminary data.</text>
</comment>
<evidence type="ECO:0000313" key="2">
    <source>
        <dbReference type="Proteomes" id="UP000178444"/>
    </source>
</evidence>
<organism evidence="1 2">
    <name type="scientific">Candidatus Yanofskybacteria bacterium RIFCSPLOWO2_01_FULL_49_17</name>
    <dbReference type="NCBI Taxonomy" id="1802700"/>
    <lineage>
        <taxon>Bacteria</taxon>
        <taxon>Candidatus Yanofskyibacteriota</taxon>
    </lineage>
</organism>
<name>A0A1F8GR22_9BACT</name>
<gene>
    <name evidence="1" type="ORF">A2941_02820</name>
</gene>
<evidence type="ECO:0008006" key="3">
    <source>
        <dbReference type="Google" id="ProtNLM"/>
    </source>
</evidence>
<accession>A0A1F8GR22</accession>
<evidence type="ECO:0000313" key="1">
    <source>
        <dbReference type="EMBL" id="OGN27781.1"/>
    </source>
</evidence>
<reference evidence="1 2" key="1">
    <citation type="journal article" date="2016" name="Nat. Commun.">
        <title>Thousands of microbial genomes shed light on interconnected biogeochemical processes in an aquifer system.</title>
        <authorList>
            <person name="Anantharaman K."/>
            <person name="Brown C.T."/>
            <person name="Hug L.A."/>
            <person name="Sharon I."/>
            <person name="Castelle C.J."/>
            <person name="Probst A.J."/>
            <person name="Thomas B.C."/>
            <person name="Singh A."/>
            <person name="Wilkins M.J."/>
            <person name="Karaoz U."/>
            <person name="Brodie E.L."/>
            <person name="Williams K.H."/>
            <person name="Hubbard S.S."/>
            <person name="Banfield J.F."/>
        </authorList>
    </citation>
    <scope>NUCLEOTIDE SEQUENCE [LARGE SCALE GENOMIC DNA]</scope>
</reference>
<sequence length="138" mass="15956">MEINQAQGADKRIGRSREIIRQEVLSKGYDAWFSWECDQIIPLNTLDKLVQLMEEGNFAMVSQGSWSRKNPANPENELGCALIKRVCLEKYSFLLEEYWDLTRSWHAGARWFKNRLLKGGDSYVEICGVITPIYHLDG</sequence>
<dbReference type="Proteomes" id="UP000178444">
    <property type="component" value="Unassembled WGS sequence"/>
</dbReference>
<proteinExistence type="predicted"/>
<dbReference type="AlphaFoldDB" id="A0A1F8GR22"/>
<protein>
    <recommendedName>
        <fullName evidence="3">Glycosyltransferase 2-like domain-containing protein</fullName>
    </recommendedName>
</protein>